<reference evidence="2" key="1">
    <citation type="submission" date="2016-03" db="EMBL/GenBank/DDBJ databases">
        <title>Draft genome sequence of Rosellinia necatrix.</title>
        <authorList>
            <person name="Kanematsu S."/>
        </authorList>
    </citation>
    <scope>NUCLEOTIDE SEQUENCE [LARGE SCALE GENOMIC DNA]</scope>
    <source>
        <strain evidence="2">W97</strain>
    </source>
</reference>
<name>A0A1S8A5G2_ROSNE</name>
<evidence type="ECO:0000313" key="2">
    <source>
        <dbReference type="EMBL" id="GAW25346.1"/>
    </source>
</evidence>
<dbReference type="AlphaFoldDB" id="A0A1S8A5G2"/>
<keyword evidence="3" id="KW-1185">Reference proteome</keyword>
<proteinExistence type="predicted"/>
<feature type="region of interest" description="Disordered" evidence="1">
    <location>
        <begin position="1"/>
        <end position="65"/>
    </location>
</feature>
<feature type="compositionally biased region" description="Basic and acidic residues" evidence="1">
    <location>
        <begin position="34"/>
        <end position="50"/>
    </location>
</feature>
<protein>
    <submittedName>
        <fullName evidence="2">Uncharacterized protein</fullName>
    </submittedName>
</protein>
<sequence length="156" mass="17243">MHPLHAPSLRTLSTHNNRPQTLPSPKRQRNPLHSQDRPTRPHEYEHDTKPIEVTPRPGSRHHAPAPVSHVTINAAVRLSTYGLLPIAVPNPVPAHSACSHRRPLLAPVLGGRAHRRCSCTARVHHTRLGWLRAHDASARRFNNEAANALTTAADTV</sequence>
<gene>
    <name evidence="2" type="ORF">SAMD00023353_0500430</name>
</gene>
<accession>A0A1S8A5G2</accession>
<organism evidence="2">
    <name type="scientific">Rosellinia necatrix</name>
    <name type="common">White root-rot fungus</name>
    <dbReference type="NCBI Taxonomy" id="77044"/>
    <lineage>
        <taxon>Eukaryota</taxon>
        <taxon>Fungi</taxon>
        <taxon>Dikarya</taxon>
        <taxon>Ascomycota</taxon>
        <taxon>Pezizomycotina</taxon>
        <taxon>Sordariomycetes</taxon>
        <taxon>Xylariomycetidae</taxon>
        <taxon>Xylariales</taxon>
        <taxon>Xylariaceae</taxon>
        <taxon>Rosellinia</taxon>
    </lineage>
</organism>
<feature type="compositionally biased region" description="Polar residues" evidence="1">
    <location>
        <begin position="10"/>
        <end position="23"/>
    </location>
</feature>
<dbReference type="EMBL" id="DF977450">
    <property type="protein sequence ID" value="GAW25346.1"/>
    <property type="molecule type" value="Genomic_DNA"/>
</dbReference>
<dbReference type="Proteomes" id="UP000054516">
    <property type="component" value="Unassembled WGS sequence"/>
</dbReference>
<evidence type="ECO:0000256" key="1">
    <source>
        <dbReference type="SAM" id="MobiDB-lite"/>
    </source>
</evidence>
<evidence type="ECO:0000313" key="3">
    <source>
        <dbReference type="Proteomes" id="UP000054516"/>
    </source>
</evidence>